<dbReference type="InterPro" id="IPR004045">
    <property type="entry name" value="Glutathione_S-Trfase_N"/>
</dbReference>
<comment type="similarity">
    <text evidence="1">Belongs to the GST superfamily. Omega family.</text>
</comment>
<evidence type="ECO:0000256" key="1">
    <source>
        <dbReference type="ARBA" id="ARBA00011067"/>
    </source>
</evidence>
<proteinExistence type="inferred from homology"/>
<dbReference type="GO" id="GO:0005737">
    <property type="term" value="C:cytoplasm"/>
    <property type="evidence" value="ECO:0007669"/>
    <property type="project" value="TreeGrafter"/>
</dbReference>
<dbReference type="AlphaFoldDB" id="A0A6A4VZP3"/>
<evidence type="ECO:0000313" key="3">
    <source>
        <dbReference type="EMBL" id="KAF0299625.1"/>
    </source>
</evidence>
<keyword evidence="3" id="KW-0808">Transferase</keyword>
<dbReference type="GO" id="GO:0006749">
    <property type="term" value="P:glutathione metabolic process"/>
    <property type="evidence" value="ECO:0007669"/>
    <property type="project" value="TreeGrafter"/>
</dbReference>
<dbReference type="SUPFAM" id="SSF47616">
    <property type="entry name" value="GST C-terminal domain-like"/>
    <property type="match status" value="1"/>
</dbReference>
<comment type="caution">
    <text evidence="3">The sequence shown here is derived from an EMBL/GenBank/DDBJ whole genome shotgun (WGS) entry which is preliminary data.</text>
</comment>
<keyword evidence="4" id="KW-1185">Reference proteome</keyword>
<feature type="domain" description="GST N-terminal" evidence="2">
    <location>
        <begin position="12"/>
        <end position="62"/>
    </location>
</feature>
<evidence type="ECO:0000259" key="2">
    <source>
        <dbReference type="Pfam" id="PF13417"/>
    </source>
</evidence>
<reference evidence="3 4" key="1">
    <citation type="submission" date="2019-07" db="EMBL/GenBank/DDBJ databases">
        <title>Draft genome assembly of a fouling barnacle, Amphibalanus amphitrite (Darwin, 1854): The first reference genome for Thecostraca.</title>
        <authorList>
            <person name="Kim W."/>
        </authorList>
    </citation>
    <scope>NUCLEOTIDE SEQUENCE [LARGE SCALE GENOMIC DNA]</scope>
    <source>
        <strain evidence="3">SNU_AA5</strain>
        <tissue evidence="3">Soma without cirri and trophi</tissue>
    </source>
</reference>
<evidence type="ECO:0000313" key="4">
    <source>
        <dbReference type="Proteomes" id="UP000440578"/>
    </source>
</evidence>
<organism evidence="3 4">
    <name type="scientific">Amphibalanus amphitrite</name>
    <name type="common">Striped barnacle</name>
    <name type="synonym">Balanus amphitrite</name>
    <dbReference type="NCBI Taxonomy" id="1232801"/>
    <lineage>
        <taxon>Eukaryota</taxon>
        <taxon>Metazoa</taxon>
        <taxon>Ecdysozoa</taxon>
        <taxon>Arthropoda</taxon>
        <taxon>Crustacea</taxon>
        <taxon>Multicrustacea</taxon>
        <taxon>Cirripedia</taxon>
        <taxon>Thoracica</taxon>
        <taxon>Thoracicalcarea</taxon>
        <taxon>Balanomorpha</taxon>
        <taxon>Balanoidea</taxon>
        <taxon>Balanidae</taxon>
        <taxon>Amphibalaninae</taxon>
        <taxon>Amphibalanus</taxon>
    </lineage>
</organism>
<dbReference type="Gene3D" id="1.20.1050.10">
    <property type="match status" value="2"/>
</dbReference>
<dbReference type="Gene3D" id="3.40.30.10">
    <property type="entry name" value="Glutaredoxin"/>
    <property type="match status" value="1"/>
</dbReference>
<dbReference type="Pfam" id="PF13417">
    <property type="entry name" value="GST_N_3"/>
    <property type="match status" value="1"/>
</dbReference>
<dbReference type="OrthoDB" id="4951845at2759"/>
<dbReference type="SUPFAM" id="SSF52833">
    <property type="entry name" value="Thioredoxin-like"/>
    <property type="match status" value="1"/>
</dbReference>
<dbReference type="PANTHER" id="PTHR43968:SF6">
    <property type="entry name" value="GLUTATHIONE S-TRANSFERASE OMEGA"/>
    <property type="match status" value="1"/>
</dbReference>
<dbReference type="PANTHER" id="PTHR43968">
    <property type="match status" value="1"/>
</dbReference>
<name>A0A6A4VZP3_AMPAM</name>
<dbReference type="Proteomes" id="UP000440578">
    <property type="component" value="Unassembled WGS sequence"/>
</dbReference>
<protein>
    <submittedName>
        <fullName evidence="3">Glutathione S-transferase omega-1</fullName>
    </submittedName>
</protein>
<dbReference type="EMBL" id="VIIS01001345">
    <property type="protein sequence ID" value="KAF0299625.1"/>
    <property type="molecule type" value="Genomic_DNA"/>
</dbReference>
<sequence>MALSSPCRCGRHEVVNVNLKTKPAWYLSLYEPGLVPALEQDGLFVPESLVTSELLEELHPTPALLPAEPWRRAADRFFIHSFGTPLAAELARRGTPFFFGDRPGMLDLMVWPWMERLAAFTEVCRSRPLLPADGDRTVRALREWASLMERDEHVSRCVTPLEDHVNYLVTHKVGIVAAQKRNALKSSVESDD</sequence>
<dbReference type="GO" id="GO:0004364">
    <property type="term" value="F:glutathione transferase activity"/>
    <property type="evidence" value="ECO:0007669"/>
    <property type="project" value="TreeGrafter"/>
</dbReference>
<dbReference type="GO" id="GO:0045174">
    <property type="term" value="F:glutathione dehydrogenase (ascorbate) activity"/>
    <property type="evidence" value="ECO:0007669"/>
    <property type="project" value="TreeGrafter"/>
</dbReference>
<dbReference type="InterPro" id="IPR036282">
    <property type="entry name" value="Glutathione-S-Trfase_C_sf"/>
</dbReference>
<dbReference type="InterPro" id="IPR050983">
    <property type="entry name" value="GST_Omega/HSP26"/>
</dbReference>
<accession>A0A6A4VZP3</accession>
<dbReference type="Pfam" id="PF13410">
    <property type="entry name" value="GST_C_2"/>
    <property type="match status" value="1"/>
</dbReference>
<dbReference type="InterPro" id="IPR036249">
    <property type="entry name" value="Thioredoxin-like_sf"/>
</dbReference>
<gene>
    <name evidence="3" type="primary">GSTO1_1</name>
    <name evidence="3" type="ORF">FJT64_027672</name>
</gene>